<evidence type="ECO:0000313" key="3">
    <source>
        <dbReference type="Proteomes" id="UP000696573"/>
    </source>
</evidence>
<dbReference type="Gene3D" id="2.60.120.260">
    <property type="entry name" value="Galactose-binding domain-like"/>
    <property type="match status" value="1"/>
</dbReference>
<name>A0A9N9YG31_9HYPO</name>
<reference evidence="2" key="1">
    <citation type="submission" date="2021-10" db="EMBL/GenBank/DDBJ databases">
        <authorList>
            <person name="Piombo E."/>
        </authorList>
    </citation>
    <scope>NUCLEOTIDE SEQUENCE</scope>
</reference>
<feature type="signal peptide" evidence="1">
    <location>
        <begin position="1"/>
        <end position="20"/>
    </location>
</feature>
<dbReference type="SUPFAM" id="SSF49785">
    <property type="entry name" value="Galactose-binding domain-like"/>
    <property type="match status" value="1"/>
</dbReference>
<dbReference type="OrthoDB" id="5139176at2759"/>
<comment type="caution">
    <text evidence="2">The sequence shown here is derived from an EMBL/GenBank/DDBJ whole genome shotgun (WGS) entry which is preliminary data.</text>
</comment>
<feature type="chain" id="PRO_5040436151" evidence="1">
    <location>
        <begin position="21"/>
        <end position="182"/>
    </location>
</feature>
<evidence type="ECO:0000313" key="2">
    <source>
        <dbReference type="EMBL" id="CAH0019898.1"/>
    </source>
</evidence>
<gene>
    <name evidence="2" type="ORF">CRHIZ90672A_00013646</name>
</gene>
<dbReference type="Proteomes" id="UP000696573">
    <property type="component" value="Unassembled WGS sequence"/>
</dbReference>
<evidence type="ECO:0000256" key="1">
    <source>
        <dbReference type="SAM" id="SignalP"/>
    </source>
</evidence>
<sequence>MLFPKFAAVFAAFAAAGASAQKCKCKSNPCTTNLVKNGDFDDPLDGSPWVFKNMEITEIKPRSSPQAALASIKNDIEIHSIEQPITLIEGKKYALRYYYAIISGTVPTAAECGIIAQVDNSIVDVNPLITTQLGKYILHEWTFTAAATSELKITVECTKAGATVDVNLDDISIYPSSCLIVE</sequence>
<proteinExistence type="predicted"/>
<protein>
    <submittedName>
        <fullName evidence="2">Uncharacterized protein</fullName>
    </submittedName>
</protein>
<keyword evidence="1" id="KW-0732">Signal</keyword>
<organism evidence="2 3">
    <name type="scientific">Clonostachys rhizophaga</name>
    <dbReference type="NCBI Taxonomy" id="160324"/>
    <lineage>
        <taxon>Eukaryota</taxon>
        <taxon>Fungi</taxon>
        <taxon>Dikarya</taxon>
        <taxon>Ascomycota</taxon>
        <taxon>Pezizomycotina</taxon>
        <taxon>Sordariomycetes</taxon>
        <taxon>Hypocreomycetidae</taxon>
        <taxon>Hypocreales</taxon>
        <taxon>Bionectriaceae</taxon>
        <taxon>Clonostachys</taxon>
    </lineage>
</organism>
<dbReference type="AlphaFoldDB" id="A0A9N9YG31"/>
<keyword evidence="3" id="KW-1185">Reference proteome</keyword>
<accession>A0A9N9YG31</accession>
<dbReference type="InterPro" id="IPR008979">
    <property type="entry name" value="Galactose-bd-like_sf"/>
</dbReference>
<dbReference type="EMBL" id="CABFNQ020000593">
    <property type="protein sequence ID" value="CAH0019898.1"/>
    <property type="molecule type" value="Genomic_DNA"/>
</dbReference>